<evidence type="ECO:0000313" key="2">
    <source>
        <dbReference type="Proteomes" id="UP000027463"/>
    </source>
</evidence>
<evidence type="ECO:0008006" key="3">
    <source>
        <dbReference type="Google" id="ProtNLM"/>
    </source>
</evidence>
<dbReference type="InterPro" id="IPR029016">
    <property type="entry name" value="GAF-like_dom_sf"/>
</dbReference>
<comment type="caution">
    <text evidence="1">The sequence shown here is derived from an EMBL/GenBank/DDBJ whole genome shotgun (WGS) entry which is preliminary data.</text>
</comment>
<evidence type="ECO:0000313" key="1">
    <source>
        <dbReference type="EMBL" id="KEO53125.1"/>
    </source>
</evidence>
<dbReference type="RefSeq" id="WP_051682363.1">
    <property type="nucleotide sequence ID" value="NZ_AUNC01000044.1"/>
</dbReference>
<reference evidence="1 2" key="1">
    <citation type="submission" date="2013-07" db="EMBL/GenBank/DDBJ databases">
        <title>Thalassospira permensis NBRC 106175 Genome Sequencing.</title>
        <authorList>
            <person name="Lai Q."/>
            <person name="Shao Z."/>
        </authorList>
    </citation>
    <scope>NUCLEOTIDE SEQUENCE [LARGE SCALE GENOMIC DNA]</scope>
    <source>
        <strain evidence="1 2">NBRC 106175</strain>
    </source>
</reference>
<dbReference type="SUPFAM" id="SSF55781">
    <property type="entry name" value="GAF domain-like"/>
    <property type="match status" value="1"/>
</dbReference>
<organism evidence="1 2">
    <name type="scientific">Thalassospira permensis NBRC 106175</name>
    <dbReference type="NCBI Taxonomy" id="1353532"/>
    <lineage>
        <taxon>Bacteria</taxon>
        <taxon>Pseudomonadati</taxon>
        <taxon>Pseudomonadota</taxon>
        <taxon>Alphaproteobacteria</taxon>
        <taxon>Rhodospirillales</taxon>
        <taxon>Thalassospiraceae</taxon>
        <taxon>Thalassospira</taxon>
    </lineage>
</organism>
<accession>A0ABR4TJU3</accession>
<dbReference type="Gene3D" id="3.30.450.40">
    <property type="match status" value="1"/>
</dbReference>
<dbReference type="EMBL" id="AUNC01000044">
    <property type="protein sequence ID" value="KEO53125.1"/>
    <property type="molecule type" value="Genomic_DNA"/>
</dbReference>
<sequence length="162" mass="17811">MTDIDLVRLAVAYAAKAQPEASLDAIADLYDCRFKPRLMTFFAWDNGDDMCRRVWSNNPEKYPTSAKKKMGPTQWGQTVLRDQTPWFGKNETAMSEAFPDHELIKSLGCSACLSVPVVAMGKSIGAISILHEEGKYSTSDLGDLAACSALLVVPLLLLRNPI</sequence>
<dbReference type="Proteomes" id="UP000027463">
    <property type="component" value="Unassembled WGS sequence"/>
</dbReference>
<proteinExistence type="predicted"/>
<name>A0ABR4TJU3_9PROT</name>
<protein>
    <recommendedName>
        <fullName evidence="3">GAF domain-containing protein</fullName>
    </recommendedName>
</protein>
<keyword evidence="2" id="KW-1185">Reference proteome</keyword>
<gene>
    <name evidence="1" type="ORF">SMB34_21575</name>
</gene>